<evidence type="ECO:0000256" key="1">
    <source>
        <dbReference type="SAM" id="MobiDB-lite"/>
    </source>
</evidence>
<proteinExistence type="predicted"/>
<keyword evidence="3" id="KW-1185">Reference proteome</keyword>
<gene>
    <name evidence="2" type="ORF">GCM10010365_58410</name>
</gene>
<comment type="caution">
    <text evidence="2">The sequence shown here is derived from an EMBL/GenBank/DDBJ whole genome shotgun (WGS) entry which is preliminary data.</text>
</comment>
<reference evidence="2" key="1">
    <citation type="journal article" date="2014" name="Int. J. Syst. Evol. Microbiol.">
        <title>Complete genome sequence of Corynebacterium casei LMG S-19264T (=DSM 44701T), isolated from a smear-ripened cheese.</title>
        <authorList>
            <consortium name="US DOE Joint Genome Institute (JGI-PGF)"/>
            <person name="Walter F."/>
            <person name="Albersmeier A."/>
            <person name="Kalinowski J."/>
            <person name="Ruckert C."/>
        </authorList>
    </citation>
    <scope>NUCLEOTIDE SEQUENCE</scope>
    <source>
        <strain evidence="2">JCM 4815</strain>
    </source>
</reference>
<dbReference type="Proteomes" id="UP000622166">
    <property type="component" value="Unassembled WGS sequence"/>
</dbReference>
<accession>A0A918US17</accession>
<evidence type="ECO:0000313" key="3">
    <source>
        <dbReference type="Proteomes" id="UP000622166"/>
    </source>
</evidence>
<feature type="region of interest" description="Disordered" evidence="1">
    <location>
        <begin position="53"/>
        <end position="89"/>
    </location>
</feature>
<reference evidence="2" key="2">
    <citation type="submission" date="2020-09" db="EMBL/GenBank/DDBJ databases">
        <authorList>
            <person name="Sun Q."/>
            <person name="Ohkuma M."/>
        </authorList>
    </citation>
    <scope>NUCLEOTIDE SEQUENCE</scope>
    <source>
        <strain evidence="2">JCM 4815</strain>
    </source>
</reference>
<dbReference type="EMBL" id="BMVW01000014">
    <property type="protein sequence ID" value="GGZ30224.1"/>
    <property type="molecule type" value="Genomic_DNA"/>
</dbReference>
<organism evidence="2 3">
    <name type="scientific">Streptomyces poonensis</name>
    <dbReference type="NCBI Taxonomy" id="68255"/>
    <lineage>
        <taxon>Bacteria</taxon>
        <taxon>Bacillati</taxon>
        <taxon>Actinomycetota</taxon>
        <taxon>Actinomycetes</taxon>
        <taxon>Kitasatosporales</taxon>
        <taxon>Streptomycetaceae</taxon>
        <taxon>Streptomyces</taxon>
    </lineage>
</organism>
<sequence length="89" mass="9154">MISAECTEPGATCFCVSMGSGPAADAGFDLALTEVVDDAGHRFFVRAGSTAGAELPTSLPHRPSDPDSRAAAVPRWRPPGTGWAAPCPR</sequence>
<dbReference type="AlphaFoldDB" id="A0A918US17"/>
<evidence type="ECO:0000313" key="2">
    <source>
        <dbReference type="EMBL" id="GGZ30224.1"/>
    </source>
</evidence>
<protein>
    <submittedName>
        <fullName evidence="2">Uncharacterized protein</fullName>
    </submittedName>
</protein>
<name>A0A918US17_9ACTN</name>